<feature type="compositionally biased region" description="Low complexity" evidence="7">
    <location>
        <begin position="113"/>
        <end position="132"/>
    </location>
</feature>
<dbReference type="GO" id="GO:0006357">
    <property type="term" value="P:regulation of transcription by RNA polymerase II"/>
    <property type="evidence" value="ECO:0007669"/>
    <property type="project" value="InterPro"/>
</dbReference>
<evidence type="ECO:0000256" key="3">
    <source>
        <dbReference type="ARBA" id="ARBA00023015"/>
    </source>
</evidence>
<keyword evidence="3 6" id="KW-0805">Transcription regulation</keyword>
<dbReference type="EMBL" id="GDKF01003675">
    <property type="protein sequence ID" value="JAT74947.1"/>
    <property type="molecule type" value="Transcribed_RNA"/>
</dbReference>
<comment type="subcellular location">
    <subcellularLocation>
        <location evidence="1 6">Nucleus</location>
    </subcellularLocation>
</comment>
<evidence type="ECO:0000256" key="7">
    <source>
        <dbReference type="SAM" id="MobiDB-lite"/>
    </source>
</evidence>
<feature type="compositionally biased region" description="Gly residues" evidence="7">
    <location>
        <begin position="766"/>
        <end position="776"/>
    </location>
</feature>
<evidence type="ECO:0000259" key="8">
    <source>
        <dbReference type="Pfam" id="PF10513"/>
    </source>
</evidence>
<sequence>MGLLSWWKASNQKPSAVRDTRTEKTSAARPNPKQKQAARLLKPARGILKRQQSPAARTKRGRPSVPATRPTGNGSLKQGVKPRNGAPPAGQRDGGRGRWRAGAPSTAAPPSPSLTHTSGTSDHTDTASGSSAPRRGLGRAHSGTPGLKRSRSLWKTRPLIIDEKLPVFVEGVDSLALLAYDNGDFYRWQKEVEAGVASAADAAPYPLIVQDSDFRTLLEIRPGGGNGCEEAGSGAGAAGAAAPGCGRPGPRPGSGIAVPRATLLPPALQPDVMLLAGEGPPIVEHRMGGEDATPGPASEAKGGRGDGGSGSASPPPAAAAAAALPPQLQRDPPYTRYVQPTPDELELAIEYDLDEEDEEWLEAHNAEARRARSRVARRTLAGEWMEHLIDRMEKEYTAELQRHPELWTLTPDPDRPDAPPSVGLPPIARIFPVERCLAVPGINHYEPVIRRVYEYWQRKHEARGAPLIQRLWYEPPWHRRRAAEAVGGDAAEGEEGEAGGEAAAHPFAESGAPSALARVRRRRLDPGEARERFAAMRRDLEAARTLADRVRKREKLKGLELELFRREHAARHAAAAAAFAGGGGGLAAGGGAGGRRRRRDALSAAAAPLYAPATLAAAPPPAPRRADDAAAHAAEADSRAARLAARRSVRHMVEVPLAALGDGQGTKGEAGRGMGGARRGASAAGGHGARRSQEAADGDEPSLSRQTPVSGASDASSSRSTDAISSSSEADSPVPGPAEAQEPGARADAAAARPRGGRSGAASSARGGGRGAGRGGARPREAPATAHRPVGNPPGKKGEAKAAAEKAPVRGGMSARVGKGAALSRKSSPADQAKDPNKPRAPSRFTRAKRR</sequence>
<evidence type="ECO:0000256" key="4">
    <source>
        <dbReference type="ARBA" id="ARBA00023163"/>
    </source>
</evidence>
<dbReference type="PANTHER" id="PTHR14898">
    <property type="entry name" value="ENHANCER OF POLYCOMB"/>
    <property type="match status" value="1"/>
</dbReference>
<feature type="compositionally biased region" description="Low complexity" evidence="7">
    <location>
        <begin position="710"/>
        <end position="765"/>
    </location>
</feature>
<evidence type="ECO:0000256" key="1">
    <source>
        <dbReference type="ARBA" id="ARBA00004123"/>
    </source>
</evidence>
<comment type="similarity">
    <text evidence="2 6">Belongs to the enhancer of polycomb family.</text>
</comment>
<dbReference type="AlphaFoldDB" id="A0A1D2A6Y4"/>
<keyword evidence="5 6" id="KW-0539">Nucleus</keyword>
<dbReference type="GO" id="GO:0005634">
    <property type="term" value="C:nucleus"/>
    <property type="evidence" value="ECO:0007669"/>
    <property type="project" value="UniProtKB-SubCell"/>
</dbReference>
<feature type="region of interest" description="Disordered" evidence="7">
    <location>
        <begin position="484"/>
        <end position="521"/>
    </location>
</feature>
<evidence type="ECO:0000313" key="9">
    <source>
        <dbReference type="EMBL" id="JAT74947.1"/>
    </source>
</evidence>
<proteinExistence type="inferred from homology"/>
<feature type="compositionally biased region" description="Basic and acidic residues" evidence="7">
    <location>
        <begin position="796"/>
        <end position="808"/>
    </location>
</feature>
<accession>A0A1D2A6Y4</accession>
<dbReference type="InterPro" id="IPR024943">
    <property type="entry name" value="Enhancer_polycomb"/>
</dbReference>
<feature type="region of interest" description="Disordered" evidence="7">
    <location>
        <begin position="615"/>
        <end position="634"/>
    </location>
</feature>
<feature type="domain" description="Enhancer of polycomb-like N-terminal" evidence="8">
    <location>
        <begin position="329"/>
        <end position="395"/>
    </location>
</feature>
<evidence type="ECO:0000256" key="2">
    <source>
        <dbReference type="ARBA" id="ARBA00008035"/>
    </source>
</evidence>
<evidence type="ECO:0000256" key="5">
    <source>
        <dbReference type="ARBA" id="ARBA00023242"/>
    </source>
</evidence>
<keyword evidence="4 6" id="KW-0804">Transcription</keyword>
<protein>
    <recommendedName>
        <fullName evidence="6">Enhancer of polycomb-like protein</fullName>
    </recommendedName>
</protein>
<evidence type="ECO:0000256" key="6">
    <source>
        <dbReference type="RuleBase" id="RU361124"/>
    </source>
</evidence>
<gene>
    <name evidence="9" type="ORF">g.16420</name>
</gene>
<feature type="region of interest" description="Disordered" evidence="7">
    <location>
        <begin position="281"/>
        <end position="340"/>
    </location>
</feature>
<dbReference type="GO" id="GO:0035267">
    <property type="term" value="C:NuA4 histone acetyltransferase complex"/>
    <property type="evidence" value="ECO:0007669"/>
    <property type="project" value="InterPro"/>
</dbReference>
<feature type="compositionally biased region" description="Gly residues" evidence="7">
    <location>
        <begin position="662"/>
        <end position="687"/>
    </location>
</feature>
<organism evidence="9">
    <name type="scientific">Auxenochlorella protothecoides</name>
    <name type="common">Green microalga</name>
    <name type="synonym">Chlorella protothecoides</name>
    <dbReference type="NCBI Taxonomy" id="3075"/>
    <lineage>
        <taxon>Eukaryota</taxon>
        <taxon>Viridiplantae</taxon>
        <taxon>Chlorophyta</taxon>
        <taxon>core chlorophytes</taxon>
        <taxon>Trebouxiophyceae</taxon>
        <taxon>Chlorellales</taxon>
        <taxon>Chlorellaceae</taxon>
        <taxon>Auxenochlorella</taxon>
    </lineage>
</organism>
<feature type="compositionally biased region" description="Low complexity" evidence="7">
    <location>
        <begin position="318"/>
        <end position="332"/>
    </location>
</feature>
<name>A0A1D2A6Y4_AUXPR</name>
<feature type="region of interest" description="Disordered" evidence="7">
    <location>
        <begin position="1"/>
        <end position="150"/>
    </location>
</feature>
<dbReference type="InterPro" id="IPR019542">
    <property type="entry name" value="Enhancer_polycomb-like_N"/>
</dbReference>
<dbReference type="Pfam" id="PF10513">
    <property type="entry name" value="EPL1"/>
    <property type="match status" value="1"/>
</dbReference>
<feature type="region of interest" description="Disordered" evidence="7">
    <location>
        <begin position="660"/>
        <end position="851"/>
    </location>
</feature>
<reference evidence="9" key="1">
    <citation type="submission" date="2015-08" db="EMBL/GenBank/DDBJ databases">
        <authorList>
            <person name="Babu N.S."/>
            <person name="Beckwith C.J."/>
            <person name="Beseler K.G."/>
            <person name="Brison A."/>
            <person name="Carone J.V."/>
            <person name="Caskin T.P."/>
            <person name="Diamond M."/>
            <person name="Durham M.E."/>
            <person name="Foxe J.M."/>
            <person name="Go M."/>
            <person name="Henderson B.A."/>
            <person name="Jones I.B."/>
            <person name="McGettigan J.A."/>
            <person name="Micheletti S.J."/>
            <person name="Nasrallah M.E."/>
            <person name="Ortiz D."/>
            <person name="Piller C.R."/>
            <person name="Privatt S.R."/>
            <person name="Schneider S.L."/>
            <person name="Sharp S."/>
            <person name="Smith T.C."/>
            <person name="Stanton J.D."/>
            <person name="Ullery H.E."/>
            <person name="Wilson R.J."/>
            <person name="Serrano M.G."/>
            <person name="Buck G."/>
            <person name="Lee V."/>
            <person name="Wang Y."/>
            <person name="Carvalho R."/>
            <person name="Voegtly L."/>
            <person name="Shi R."/>
            <person name="Duckworth R."/>
            <person name="Johnson A."/>
            <person name="Loviza R."/>
            <person name="Walstead R."/>
            <person name="Shah Z."/>
            <person name="Kiflezghi M."/>
            <person name="Wade K."/>
            <person name="Ball S.L."/>
            <person name="Bradley K.W."/>
            <person name="Asai D.J."/>
            <person name="Bowman C.A."/>
            <person name="Russell D.A."/>
            <person name="Pope W.H."/>
            <person name="Jacobs-Sera D."/>
            <person name="Hendrix R.W."/>
            <person name="Hatfull G.F."/>
        </authorList>
    </citation>
    <scope>NUCLEOTIDE SEQUENCE</scope>
</reference>
<feature type="compositionally biased region" description="Basic and acidic residues" evidence="7">
    <location>
        <begin position="16"/>
        <end position="26"/>
    </location>
</feature>
<feature type="compositionally biased region" description="Basic and acidic residues" evidence="7">
    <location>
        <begin position="624"/>
        <end position="634"/>
    </location>
</feature>